<sequence length="78" mass="8782">MAKISLNPKDKKRFCMHRVVGGYDCGKCKPCCAREGQGDHLKVCKRKVKDGHRGFGLPRGGKRAERCCCGEDSYVQFF</sequence>
<organism evidence="1 2">
    <name type="scientific">Reticulibacter mediterranei</name>
    <dbReference type="NCBI Taxonomy" id="2778369"/>
    <lineage>
        <taxon>Bacteria</taxon>
        <taxon>Bacillati</taxon>
        <taxon>Chloroflexota</taxon>
        <taxon>Ktedonobacteria</taxon>
        <taxon>Ktedonobacterales</taxon>
        <taxon>Reticulibacteraceae</taxon>
        <taxon>Reticulibacter</taxon>
    </lineage>
</organism>
<reference evidence="1" key="1">
    <citation type="submission" date="2020-10" db="EMBL/GenBank/DDBJ databases">
        <title>Taxonomic study of unclassified bacteria belonging to the class Ktedonobacteria.</title>
        <authorList>
            <person name="Yabe S."/>
            <person name="Wang C.M."/>
            <person name="Zheng Y."/>
            <person name="Sakai Y."/>
            <person name="Cavaletti L."/>
            <person name="Monciardini P."/>
            <person name="Donadio S."/>
        </authorList>
    </citation>
    <scope>NUCLEOTIDE SEQUENCE</scope>
    <source>
        <strain evidence="1">ID150040</strain>
    </source>
</reference>
<dbReference type="Proteomes" id="UP000597444">
    <property type="component" value="Unassembled WGS sequence"/>
</dbReference>
<dbReference type="EMBL" id="BNJK01000002">
    <property type="protein sequence ID" value="GHO99839.1"/>
    <property type="molecule type" value="Genomic_DNA"/>
</dbReference>
<dbReference type="AlphaFoldDB" id="A0A8J3IQ09"/>
<keyword evidence="2" id="KW-1185">Reference proteome</keyword>
<name>A0A8J3IQ09_9CHLR</name>
<comment type="caution">
    <text evidence="1">The sequence shown here is derived from an EMBL/GenBank/DDBJ whole genome shotgun (WGS) entry which is preliminary data.</text>
</comment>
<protein>
    <submittedName>
        <fullName evidence="1">Uncharacterized protein</fullName>
    </submittedName>
</protein>
<gene>
    <name evidence="1" type="ORF">KSF_098870</name>
</gene>
<evidence type="ECO:0000313" key="1">
    <source>
        <dbReference type="EMBL" id="GHO99839.1"/>
    </source>
</evidence>
<proteinExistence type="predicted"/>
<evidence type="ECO:0000313" key="2">
    <source>
        <dbReference type="Proteomes" id="UP000597444"/>
    </source>
</evidence>
<accession>A0A8J3IQ09</accession>